<name>A0A109FNN9_9PSED</name>
<protein>
    <submittedName>
        <fullName evidence="1">Uncharacterized protein</fullName>
    </submittedName>
</protein>
<evidence type="ECO:0000313" key="2">
    <source>
        <dbReference type="Proteomes" id="UP000067111"/>
    </source>
</evidence>
<comment type="caution">
    <text evidence="1">The sequence shown here is derived from an EMBL/GenBank/DDBJ whole genome shotgun (WGS) entry which is preliminary data.</text>
</comment>
<proteinExistence type="predicted"/>
<sequence>MHPVTLRVTIARDLNLVLTDETRSVPGGIPTQSVETIRRDRVKRLSAKIVPTLRVGMHPVTLRVTTARDSTSH</sequence>
<dbReference type="AlphaFoldDB" id="A0A109FNN9"/>
<dbReference type="Proteomes" id="UP000067111">
    <property type="component" value="Unassembled WGS sequence"/>
</dbReference>
<organism evidence="1 2">
    <name type="scientific">Pseudomonas palleroniana</name>
    <dbReference type="NCBI Taxonomy" id="191390"/>
    <lineage>
        <taxon>Bacteria</taxon>
        <taxon>Pseudomonadati</taxon>
        <taxon>Pseudomonadota</taxon>
        <taxon>Gammaproteobacteria</taxon>
        <taxon>Pseudomonadales</taxon>
        <taxon>Pseudomonadaceae</taxon>
        <taxon>Pseudomonas</taxon>
    </lineage>
</organism>
<accession>A0A109FNN9</accession>
<gene>
    <name evidence="1" type="ORF">AWV77_27015</name>
</gene>
<reference evidence="2" key="1">
    <citation type="submission" date="2016-01" db="EMBL/GenBank/DDBJ databases">
        <authorList>
            <person name="Gamez R.M."/>
            <person name="Rodriguez F."/>
            <person name="Bernal J.F."/>
            <person name="Agarwala R."/>
            <person name="Landsman D."/>
            <person name="Marino-Ramirez L."/>
        </authorList>
    </citation>
    <scope>NUCLEOTIDE SEQUENCE [LARGE SCALE GENOMIC DNA]</scope>
    <source>
        <strain evidence="2">Ps006</strain>
    </source>
</reference>
<dbReference type="EMBL" id="LRMR01000043">
    <property type="protein sequence ID" value="KWU47966.1"/>
    <property type="molecule type" value="Genomic_DNA"/>
</dbReference>
<evidence type="ECO:0000313" key="1">
    <source>
        <dbReference type="EMBL" id="KWU47966.1"/>
    </source>
</evidence>